<dbReference type="Gene3D" id="2.30.130.10">
    <property type="entry name" value="PUA domain"/>
    <property type="match status" value="1"/>
</dbReference>
<dbReference type="CDD" id="cd21149">
    <property type="entry name" value="PUA_archaeosine_TGT"/>
    <property type="match status" value="1"/>
</dbReference>
<organism evidence="2">
    <name type="scientific">uncultured marine thaumarchaeote KM3_59_C01</name>
    <dbReference type="NCBI Taxonomy" id="1456210"/>
    <lineage>
        <taxon>Archaea</taxon>
        <taxon>Nitrososphaerota</taxon>
        <taxon>environmental samples</taxon>
    </lineage>
</organism>
<feature type="domain" description="PUA" evidence="1">
    <location>
        <begin position="82"/>
        <end position="155"/>
    </location>
</feature>
<dbReference type="Pfam" id="PF01472">
    <property type="entry name" value="PUA"/>
    <property type="match status" value="1"/>
</dbReference>
<dbReference type="AlphaFoldDB" id="A0A075HAN7"/>
<dbReference type="Pfam" id="PF14810">
    <property type="entry name" value="TGT_C2"/>
    <property type="match status" value="1"/>
</dbReference>
<dbReference type="Gene3D" id="3.10.450.90">
    <property type="entry name" value="ArcTGT, C2 domain"/>
    <property type="match status" value="1"/>
</dbReference>
<dbReference type="EMBL" id="KF900961">
    <property type="protein sequence ID" value="AIF13009.1"/>
    <property type="molecule type" value="Genomic_DNA"/>
</dbReference>
<dbReference type="InterPro" id="IPR036974">
    <property type="entry name" value="PUA_sf"/>
</dbReference>
<dbReference type="SUPFAM" id="SSF88697">
    <property type="entry name" value="PUA domain-like"/>
    <property type="match status" value="1"/>
</dbReference>
<dbReference type="SMART" id="SM00359">
    <property type="entry name" value="PUA"/>
    <property type="match status" value="1"/>
</dbReference>
<dbReference type="InterPro" id="IPR002478">
    <property type="entry name" value="PUA"/>
</dbReference>
<accession>A0A075HAN7</accession>
<evidence type="ECO:0000313" key="2">
    <source>
        <dbReference type="EMBL" id="AIF13009.1"/>
    </source>
</evidence>
<dbReference type="InterPro" id="IPR015947">
    <property type="entry name" value="PUA-like_sf"/>
</dbReference>
<evidence type="ECO:0000259" key="1">
    <source>
        <dbReference type="SMART" id="SM00359"/>
    </source>
</evidence>
<proteinExistence type="predicted"/>
<protein>
    <submittedName>
        <fullName evidence="2">PUA domain-containing protein</fullName>
    </submittedName>
</protein>
<dbReference type="SUPFAM" id="SSF88802">
    <property type="entry name" value="Pre-PUA domain"/>
    <property type="match status" value="1"/>
</dbReference>
<dbReference type="InterPro" id="IPR029402">
    <property type="entry name" value="TGT_C2"/>
</dbReference>
<name>A0A075HAN7_9ARCH</name>
<sequence length="160" mass="18122">MDNVDWMEHVVKLRHNIDALFGQGVSKHLPKNIEISFSKKTGRIREVYYNQKLLCTLRIDGGLAITPFFAQILMKSKKFKENCLEIDQESRPFVEDGRSVFCGHIAWCGKSIRIQSEVPILYKNKVIAVGKAILSSKMMNGQTRGVAVKVRDSLKSQPKG</sequence>
<reference evidence="2" key="1">
    <citation type="journal article" date="2014" name="Genome Biol. Evol.">
        <title>Pangenome evidence for extensive interdomain horizontal transfer affecting lineage core and shell genes in uncultured planktonic thaumarchaeota and euryarchaeota.</title>
        <authorList>
            <person name="Deschamps P."/>
            <person name="Zivanovic Y."/>
            <person name="Moreira D."/>
            <person name="Rodriguez-Valera F."/>
            <person name="Lopez-Garcia P."/>
        </authorList>
    </citation>
    <scope>NUCLEOTIDE SEQUENCE</scope>
</reference>
<dbReference type="GO" id="GO:0003723">
    <property type="term" value="F:RNA binding"/>
    <property type="evidence" value="ECO:0007669"/>
    <property type="project" value="InterPro"/>
</dbReference>
<dbReference type="PROSITE" id="PS50890">
    <property type="entry name" value="PUA"/>
    <property type="match status" value="1"/>
</dbReference>
<dbReference type="InterPro" id="IPR038250">
    <property type="entry name" value="TGT_C2_sf"/>
</dbReference>